<dbReference type="EMBL" id="JAHLQL010000002">
    <property type="protein sequence ID" value="MBU5591916.1"/>
    <property type="molecule type" value="Genomic_DNA"/>
</dbReference>
<evidence type="ECO:0000313" key="1">
    <source>
        <dbReference type="EMBL" id="MBU5591916.1"/>
    </source>
</evidence>
<organism evidence="1 2">
    <name type="scientific">Clostridium simiarum</name>
    <dbReference type="NCBI Taxonomy" id="2841506"/>
    <lineage>
        <taxon>Bacteria</taxon>
        <taxon>Bacillati</taxon>
        <taxon>Bacillota</taxon>
        <taxon>Clostridia</taxon>
        <taxon>Eubacteriales</taxon>
        <taxon>Clostridiaceae</taxon>
        <taxon>Clostridium</taxon>
    </lineage>
</organism>
<gene>
    <name evidence="1" type="ORF">KQI89_09065</name>
</gene>
<dbReference type="InterPro" id="IPR013372">
    <property type="entry name" value="Eut_put"/>
</dbReference>
<accession>A0ABS6F092</accession>
<dbReference type="PIRSF" id="PIRSF034981">
    <property type="entry name" value="Eut_put"/>
    <property type="match status" value="1"/>
</dbReference>
<reference evidence="1 2" key="1">
    <citation type="submission" date="2021-06" db="EMBL/GenBank/DDBJ databases">
        <authorList>
            <person name="Sun Q."/>
            <person name="Li D."/>
        </authorList>
    </citation>
    <scope>NUCLEOTIDE SEQUENCE [LARGE SCALE GENOMIC DNA]</scope>
    <source>
        <strain evidence="1 2">MSJ-4</strain>
    </source>
</reference>
<keyword evidence="2" id="KW-1185">Reference proteome</keyword>
<dbReference type="NCBIfam" id="TIGR02536">
    <property type="entry name" value="eut_hyp"/>
    <property type="match status" value="1"/>
</dbReference>
<sequence>MNKDILVDTITKEVMKRIKLMMDSNSDLEKRVLILEETKDLCPIVKGKIEEERISVDYIDNMKDINSYEFILIQNLSNNELINISRGYVSSSKESVILDLLLKGKKIYALEKGLQYKKYDSTSPKALLEVFKGYKDKLASFGVEFTSLRSILSKSKDCKESCVIEKTISAGISKVQEVDNNSLSQVLSKRLISEVDVRDLKKEGIGEIIVPKKSIVTPLAKDFARVNNIKIKIEG</sequence>
<evidence type="ECO:0000313" key="2">
    <source>
        <dbReference type="Proteomes" id="UP000736583"/>
    </source>
</evidence>
<dbReference type="RefSeq" id="WP_032120539.1">
    <property type="nucleotide sequence ID" value="NZ_JAHLQL010000002.1"/>
</dbReference>
<name>A0ABS6F092_9CLOT</name>
<protein>
    <submittedName>
        <fullName evidence="1">TIGR02536 family ethanolamine utilization protein</fullName>
    </submittedName>
</protein>
<proteinExistence type="predicted"/>
<dbReference type="Proteomes" id="UP000736583">
    <property type="component" value="Unassembled WGS sequence"/>
</dbReference>
<comment type="caution">
    <text evidence="1">The sequence shown here is derived from an EMBL/GenBank/DDBJ whole genome shotgun (WGS) entry which is preliminary data.</text>
</comment>